<keyword evidence="4 9" id="KW-0349">Heme</keyword>
<evidence type="ECO:0000256" key="2">
    <source>
        <dbReference type="ARBA" id="ARBA00005179"/>
    </source>
</evidence>
<comment type="caution">
    <text evidence="10">The sequence shown here is derived from an EMBL/GenBank/DDBJ whole genome shotgun (WGS) entry which is preliminary data.</text>
</comment>
<dbReference type="InterPro" id="IPR050121">
    <property type="entry name" value="Cytochrome_P450_monoxygenase"/>
</dbReference>
<dbReference type="PRINTS" id="PR00463">
    <property type="entry name" value="EP450I"/>
</dbReference>
<dbReference type="PANTHER" id="PTHR24305:SF166">
    <property type="entry name" value="CYTOCHROME P450 12A4, MITOCHONDRIAL-RELATED"/>
    <property type="match status" value="1"/>
</dbReference>
<sequence>MGLWLQVFGVGAVTWMLQKLFGAYFHRTTLDDVPGPPPPSFFTGHFGELMSMDSWAFLDNLADNYGGVVKLQALLGSKFLYVSDPVALHTMFVKEPNNFEESEEFLIGNQLLFGPGLAAASGEAHRKQRKFLNPAFAPQHIRQLSPVFFQVGETLRSAIAAQVRDGPKDVNIAAWTGRAALEVIGQGAMGHSMDPLVDEVSSEHAVALRSLMPGVFAVALHWFFIPWSVYLGPPKFRRWLLDMYPNKKAQQLKNIVDTVWNTSVSVVGRRRAAMERGEQAVNRLVGGGKDIMSLLLQANMDASEEDRIPDEQLVAQVNTIIFAASDTTSNALARILHTLVVHPEAQQKLRTEFEQFRNSGDELTYDRLIELPYLDAIVRETLRVHPPVNSMDRTVLQDTVLPLSKPITGVRGNLIREVAVTKGTALSLGIYAYNRSKDIWGEDAKQWKPERWLQPLPESARNAQSGGVFYNLMTFAGGPRSCIGFKYAELEIKTFLFHLIESFRFSPGKSEFVWNSSFTVFPSLTKESTKPEMPLRVEMIRNVA</sequence>
<dbReference type="EMBL" id="RWJN01000029">
    <property type="protein sequence ID" value="TCD70031.1"/>
    <property type="molecule type" value="Genomic_DNA"/>
</dbReference>
<dbReference type="InterPro" id="IPR001128">
    <property type="entry name" value="Cyt_P450"/>
</dbReference>
<name>A0A4R0RN16_9APHY</name>
<organism evidence="10 11">
    <name type="scientific">Steccherinum ochraceum</name>
    <dbReference type="NCBI Taxonomy" id="92696"/>
    <lineage>
        <taxon>Eukaryota</taxon>
        <taxon>Fungi</taxon>
        <taxon>Dikarya</taxon>
        <taxon>Basidiomycota</taxon>
        <taxon>Agaricomycotina</taxon>
        <taxon>Agaricomycetes</taxon>
        <taxon>Polyporales</taxon>
        <taxon>Steccherinaceae</taxon>
        <taxon>Steccherinum</taxon>
    </lineage>
</organism>
<dbReference type="GO" id="GO:0005506">
    <property type="term" value="F:iron ion binding"/>
    <property type="evidence" value="ECO:0007669"/>
    <property type="project" value="InterPro"/>
</dbReference>
<dbReference type="Proteomes" id="UP000292702">
    <property type="component" value="Unassembled WGS sequence"/>
</dbReference>
<protein>
    <submittedName>
        <fullName evidence="10">Cytochrome P450-dit2</fullName>
    </submittedName>
</protein>
<comment type="similarity">
    <text evidence="3">Belongs to the cytochrome P450 family.</text>
</comment>
<evidence type="ECO:0000256" key="4">
    <source>
        <dbReference type="ARBA" id="ARBA00022617"/>
    </source>
</evidence>
<dbReference type="OrthoDB" id="2782332at2759"/>
<comment type="cofactor">
    <cofactor evidence="1 9">
        <name>heme</name>
        <dbReference type="ChEBI" id="CHEBI:30413"/>
    </cofactor>
</comment>
<dbReference type="GO" id="GO:0020037">
    <property type="term" value="F:heme binding"/>
    <property type="evidence" value="ECO:0007669"/>
    <property type="project" value="InterPro"/>
</dbReference>
<evidence type="ECO:0000256" key="7">
    <source>
        <dbReference type="ARBA" id="ARBA00023004"/>
    </source>
</evidence>
<gene>
    <name evidence="10" type="primary">DIT2_11</name>
    <name evidence="10" type="ORF">EIP91_005283</name>
</gene>
<evidence type="ECO:0000256" key="5">
    <source>
        <dbReference type="ARBA" id="ARBA00022723"/>
    </source>
</evidence>
<accession>A0A4R0RN16</accession>
<comment type="pathway">
    <text evidence="2">Secondary metabolite biosynthesis.</text>
</comment>
<keyword evidence="7 9" id="KW-0408">Iron</keyword>
<reference evidence="10 11" key="1">
    <citation type="submission" date="2018-11" db="EMBL/GenBank/DDBJ databases">
        <title>Genome assembly of Steccherinum ochraceum LE-BIN_3174, the white-rot fungus of the Steccherinaceae family (The Residual Polyporoid clade, Polyporales, Basidiomycota).</title>
        <authorList>
            <person name="Fedorova T.V."/>
            <person name="Glazunova O.A."/>
            <person name="Landesman E.O."/>
            <person name="Moiseenko K.V."/>
            <person name="Psurtseva N.V."/>
            <person name="Savinova O.S."/>
            <person name="Shakhova N.V."/>
            <person name="Tyazhelova T.V."/>
            <person name="Vasina D.V."/>
        </authorList>
    </citation>
    <scope>NUCLEOTIDE SEQUENCE [LARGE SCALE GENOMIC DNA]</scope>
    <source>
        <strain evidence="10 11">LE-BIN_3174</strain>
    </source>
</reference>
<evidence type="ECO:0000313" key="10">
    <source>
        <dbReference type="EMBL" id="TCD70031.1"/>
    </source>
</evidence>
<dbReference type="AlphaFoldDB" id="A0A4R0RN16"/>
<dbReference type="PRINTS" id="PR00385">
    <property type="entry name" value="P450"/>
</dbReference>
<dbReference type="PANTHER" id="PTHR24305">
    <property type="entry name" value="CYTOCHROME P450"/>
    <property type="match status" value="1"/>
</dbReference>
<dbReference type="CDD" id="cd11069">
    <property type="entry name" value="CYP_FUM15-like"/>
    <property type="match status" value="1"/>
</dbReference>
<evidence type="ECO:0000313" key="11">
    <source>
        <dbReference type="Proteomes" id="UP000292702"/>
    </source>
</evidence>
<evidence type="ECO:0000256" key="3">
    <source>
        <dbReference type="ARBA" id="ARBA00010617"/>
    </source>
</evidence>
<dbReference type="GO" id="GO:0004497">
    <property type="term" value="F:monooxygenase activity"/>
    <property type="evidence" value="ECO:0007669"/>
    <property type="project" value="UniProtKB-KW"/>
</dbReference>
<keyword evidence="11" id="KW-1185">Reference proteome</keyword>
<evidence type="ECO:0000256" key="1">
    <source>
        <dbReference type="ARBA" id="ARBA00001971"/>
    </source>
</evidence>
<dbReference type="GO" id="GO:0016705">
    <property type="term" value="F:oxidoreductase activity, acting on paired donors, with incorporation or reduction of molecular oxygen"/>
    <property type="evidence" value="ECO:0007669"/>
    <property type="project" value="InterPro"/>
</dbReference>
<evidence type="ECO:0000256" key="6">
    <source>
        <dbReference type="ARBA" id="ARBA00023002"/>
    </source>
</evidence>
<evidence type="ECO:0000256" key="9">
    <source>
        <dbReference type="PIRSR" id="PIRSR602401-1"/>
    </source>
</evidence>
<dbReference type="Gene3D" id="1.10.630.10">
    <property type="entry name" value="Cytochrome P450"/>
    <property type="match status" value="1"/>
</dbReference>
<dbReference type="InterPro" id="IPR036396">
    <property type="entry name" value="Cyt_P450_sf"/>
</dbReference>
<dbReference type="STRING" id="92696.A0A4R0RN16"/>
<evidence type="ECO:0000256" key="8">
    <source>
        <dbReference type="ARBA" id="ARBA00023033"/>
    </source>
</evidence>
<dbReference type="SUPFAM" id="SSF48264">
    <property type="entry name" value="Cytochrome P450"/>
    <property type="match status" value="1"/>
</dbReference>
<proteinExistence type="inferred from homology"/>
<feature type="binding site" description="axial binding residue" evidence="9">
    <location>
        <position position="482"/>
    </location>
    <ligand>
        <name>heme</name>
        <dbReference type="ChEBI" id="CHEBI:30413"/>
    </ligand>
    <ligandPart>
        <name>Fe</name>
        <dbReference type="ChEBI" id="CHEBI:18248"/>
    </ligandPart>
</feature>
<keyword evidence="5 9" id="KW-0479">Metal-binding</keyword>
<dbReference type="Pfam" id="PF00067">
    <property type="entry name" value="p450"/>
    <property type="match status" value="1"/>
</dbReference>
<keyword evidence="8" id="KW-0503">Monooxygenase</keyword>
<dbReference type="InterPro" id="IPR002401">
    <property type="entry name" value="Cyt_P450_E_grp-I"/>
</dbReference>
<keyword evidence="6" id="KW-0560">Oxidoreductase</keyword>